<evidence type="ECO:0000256" key="1">
    <source>
        <dbReference type="ARBA" id="ARBA00004123"/>
    </source>
</evidence>
<dbReference type="EMBL" id="KB726480">
    <property type="protein sequence ID" value="EMT68921.1"/>
    <property type="molecule type" value="Genomic_DNA"/>
</dbReference>
<reference evidence="5" key="2">
    <citation type="journal article" date="2014" name="PLoS ONE">
        <title>Genome and Transcriptome Analysis of the Fungal Pathogen Fusarium oxysporum f. sp. cubense Causing Banana Vascular Wilt Disease.</title>
        <authorList>
            <person name="Guo L."/>
            <person name="Han L."/>
            <person name="Yang L."/>
            <person name="Zeng H."/>
            <person name="Fan D."/>
            <person name="Zhu Y."/>
            <person name="Feng Y."/>
            <person name="Wang G."/>
            <person name="Peng C."/>
            <person name="Jiang X."/>
            <person name="Zhou D."/>
            <person name="Ni P."/>
            <person name="Liang C."/>
            <person name="Liu L."/>
            <person name="Wang J."/>
            <person name="Mao C."/>
            <person name="Fang X."/>
            <person name="Peng M."/>
            <person name="Huang J."/>
        </authorList>
    </citation>
    <scope>NUCLEOTIDE SEQUENCE [LARGE SCALE GENOMIC DNA]</scope>
    <source>
        <strain evidence="5">race 4</strain>
    </source>
</reference>
<dbReference type="PANTHER" id="PTHR31001">
    <property type="entry name" value="UNCHARACTERIZED TRANSCRIPTIONAL REGULATORY PROTEIN"/>
    <property type="match status" value="1"/>
</dbReference>
<dbReference type="Proteomes" id="UP000016929">
    <property type="component" value="Unassembled WGS sequence"/>
</dbReference>
<keyword evidence="5" id="KW-1185">Reference proteome</keyword>
<reference evidence="5" key="1">
    <citation type="submission" date="2012-09" db="EMBL/GenBank/DDBJ databases">
        <title>Genome sequencing and comparative transcriptomics of race 1 and race 4 of banana pathogen: Fusarium oxysporum f. sp. cubense.</title>
        <authorList>
            <person name="Fang X."/>
            <person name="Huang J."/>
        </authorList>
    </citation>
    <scope>NUCLEOTIDE SEQUENCE [LARGE SCALE GENOMIC DNA]</scope>
    <source>
        <strain evidence="5">race 4</strain>
    </source>
</reference>
<gene>
    <name evidence="4" type="ORF">FOC4_g10005016</name>
</gene>
<dbReference type="GO" id="GO:0005634">
    <property type="term" value="C:nucleus"/>
    <property type="evidence" value="ECO:0007669"/>
    <property type="project" value="UniProtKB-SubCell"/>
</dbReference>
<protein>
    <recommendedName>
        <fullName evidence="3">Zn(2)-C6 fungal-type domain-containing protein</fullName>
    </recommendedName>
</protein>
<evidence type="ECO:0000313" key="5">
    <source>
        <dbReference type="Proteomes" id="UP000016929"/>
    </source>
</evidence>
<evidence type="ECO:0000259" key="3">
    <source>
        <dbReference type="PROSITE" id="PS50048"/>
    </source>
</evidence>
<dbReference type="GO" id="GO:0008270">
    <property type="term" value="F:zinc ion binding"/>
    <property type="evidence" value="ECO:0007669"/>
    <property type="project" value="InterPro"/>
</dbReference>
<dbReference type="InterPro" id="IPR036864">
    <property type="entry name" value="Zn2-C6_fun-type_DNA-bd_sf"/>
</dbReference>
<dbReference type="SMART" id="SM00066">
    <property type="entry name" value="GAL4"/>
    <property type="match status" value="1"/>
</dbReference>
<dbReference type="InterPro" id="IPR050613">
    <property type="entry name" value="Sec_Metabolite_Reg"/>
</dbReference>
<dbReference type="GO" id="GO:0000981">
    <property type="term" value="F:DNA-binding transcription factor activity, RNA polymerase II-specific"/>
    <property type="evidence" value="ECO:0007669"/>
    <property type="project" value="InterPro"/>
</dbReference>
<evidence type="ECO:0000313" key="4">
    <source>
        <dbReference type="EMBL" id="EMT68921.1"/>
    </source>
</evidence>
<evidence type="ECO:0000256" key="2">
    <source>
        <dbReference type="ARBA" id="ARBA00023242"/>
    </source>
</evidence>
<dbReference type="CDD" id="cd00067">
    <property type="entry name" value="GAL4"/>
    <property type="match status" value="1"/>
</dbReference>
<proteinExistence type="predicted"/>
<dbReference type="OrthoDB" id="1747771at2759"/>
<dbReference type="STRING" id="1229665.N1RU45"/>
<organism evidence="4 5">
    <name type="scientific">Fusarium oxysporum f. sp. cubense (strain race 4)</name>
    <name type="common">Panama disease fungus</name>
    <dbReference type="NCBI Taxonomy" id="2502994"/>
    <lineage>
        <taxon>Eukaryota</taxon>
        <taxon>Fungi</taxon>
        <taxon>Dikarya</taxon>
        <taxon>Ascomycota</taxon>
        <taxon>Pezizomycotina</taxon>
        <taxon>Sordariomycetes</taxon>
        <taxon>Hypocreomycetidae</taxon>
        <taxon>Hypocreales</taxon>
        <taxon>Nectriaceae</taxon>
        <taxon>Fusarium</taxon>
        <taxon>Fusarium oxysporum species complex</taxon>
    </lineage>
</organism>
<dbReference type="AlphaFoldDB" id="N1RU45"/>
<dbReference type="SUPFAM" id="SSF57701">
    <property type="entry name" value="Zn2/Cys6 DNA-binding domain"/>
    <property type="match status" value="1"/>
</dbReference>
<dbReference type="Pfam" id="PF00172">
    <property type="entry name" value="Zn_clus"/>
    <property type="match status" value="1"/>
</dbReference>
<dbReference type="InterPro" id="IPR001138">
    <property type="entry name" value="Zn2Cys6_DnaBD"/>
</dbReference>
<feature type="domain" description="Zn(2)-C6 fungal-type" evidence="3">
    <location>
        <begin position="20"/>
        <end position="51"/>
    </location>
</feature>
<dbReference type="PROSITE" id="PS50048">
    <property type="entry name" value="ZN2_CY6_FUNGAL_2"/>
    <property type="match status" value="1"/>
</dbReference>
<accession>N1RU45</accession>
<dbReference type="PANTHER" id="PTHR31001:SF76">
    <property type="entry name" value="ZN(2)-C6 FUNGAL-TYPE DOMAIN-CONTAINING PROTEIN"/>
    <property type="match status" value="1"/>
</dbReference>
<comment type="subcellular location">
    <subcellularLocation>
        <location evidence="1">Nucleus</location>
    </subcellularLocation>
</comment>
<sequence>MEHRSSDAVALRSTQRAPRSCLSCSSRKVKCDKSVPCSRCIKRGQAESCVREMVLIRGQVTTWQDGPEPPTYQELKEENHRLRREIMALKSREGRRPTINPAQAQQFENSLDDVEYTPEFDRTWNSWVHYALEYPQFKDECDHFVSSLEKVLALDKADVSWLALYFSVLSTALLMMEDNEAQSLQLPNDLPMEQVSRNCCSVHDLQQPWRFGDGSSLASFCDSDRPNSTLRSR</sequence>
<dbReference type="HOGENOM" id="CLU_1189948_0_0_1"/>
<name>N1RU45_FUSC4</name>
<dbReference type="Gene3D" id="4.10.240.10">
    <property type="entry name" value="Zn(2)-C6 fungal-type DNA-binding domain"/>
    <property type="match status" value="1"/>
</dbReference>
<keyword evidence="2" id="KW-0539">Nucleus</keyword>
<dbReference type="PROSITE" id="PS00463">
    <property type="entry name" value="ZN2_CY6_FUNGAL_1"/>
    <property type="match status" value="1"/>
</dbReference>